<evidence type="ECO:0000256" key="1">
    <source>
        <dbReference type="ARBA" id="ARBA00004141"/>
    </source>
</evidence>
<evidence type="ECO:0000256" key="7">
    <source>
        <dbReference type="ARBA" id="ARBA00023010"/>
    </source>
</evidence>
<keyword evidence="5 9" id="KW-0653">Protein transport</keyword>
<comment type="similarity">
    <text evidence="2 9">Belongs to the SecG family.</text>
</comment>
<keyword evidence="3 9" id="KW-0813">Transport</keyword>
<name>A0A1G2LTQ5_9BACT</name>
<evidence type="ECO:0000256" key="5">
    <source>
        <dbReference type="ARBA" id="ARBA00022927"/>
    </source>
</evidence>
<evidence type="ECO:0000256" key="8">
    <source>
        <dbReference type="ARBA" id="ARBA00023136"/>
    </source>
</evidence>
<dbReference type="GO" id="GO:0005886">
    <property type="term" value="C:plasma membrane"/>
    <property type="evidence" value="ECO:0007669"/>
    <property type="project" value="UniProtKB-SubCell"/>
</dbReference>
<dbReference type="GO" id="GO:0009306">
    <property type="term" value="P:protein secretion"/>
    <property type="evidence" value="ECO:0007669"/>
    <property type="project" value="UniProtKB-UniRule"/>
</dbReference>
<accession>A0A1G2LTQ5</accession>
<evidence type="ECO:0000313" key="10">
    <source>
        <dbReference type="EMBL" id="OHA14894.1"/>
    </source>
</evidence>
<keyword evidence="9" id="KW-1003">Cell membrane</keyword>
<evidence type="ECO:0000256" key="3">
    <source>
        <dbReference type="ARBA" id="ARBA00022448"/>
    </source>
</evidence>
<feature type="transmembrane region" description="Helical" evidence="9">
    <location>
        <begin position="50"/>
        <end position="70"/>
    </location>
</feature>
<reference evidence="10 11" key="1">
    <citation type="journal article" date="2016" name="Nat. Commun.">
        <title>Thousands of microbial genomes shed light on interconnected biogeochemical processes in an aquifer system.</title>
        <authorList>
            <person name="Anantharaman K."/>
            <person name="Brown C.T."/>
            <person name="Hug L.A."/>
            <person name="Sharon I."/>
            <person name="Castelle C.J."/>
            <person name="Probst A.J."/>
            <person name="Thomas B.C."/>
            <person name="Singh A."/>
            <person name="Wilkins M.J."/>
            <person name="Karaoz U."/>
            <person name="Brodie E.L."/>
            <person name="Williams K.H."/>
            <person name="Hubbard S.S."/>
            <person name="Banfield J.F."/>
        </authorList>
    </citation>
    <scope>NUCLEOTIDE SEQUENCE [LARGE SCALE GENOMIC DNA]</scope>
</reference>
<dbReference type="NCBIfam" id="TIGR00810">
    <property type="entry name" value="secG"/>
    <property type="match status" value="1"/>
</dbReference>
<keyword evidence="6 9" id="KW-1133">Transmembrane helix</keyword>
<keyword evidence="4 9" id="KW-0812">Transmembrane</keyword>
<evidence type="ECO:0000256" key="6">
    <source>
        <dbReference type="ARBA" id="ARBA00022989"/>
    </source>
</evidence>
<organism evidence="10 11">
    <name type="scientific">Candidatus Tagabacteria bacterium RIFCSPLOWO2_01_FULL_39_11</name>
    <dbReference type="NCBI Taxonomy" id="1802295"/>
    <lineage>
        <taxon>Bacteria</taxon>
        <taxon>Candidatus Tagaibacteriota</taxon>
    </lineage>
</organism>
<dbReference type="EMBL" id="MHQZ01000002">
    <property type="protein sequence ID" value="OHA14894.1"/>
    <property type="molecule type" value="Genomic_DNA"/>
</dbReference>
<comment type="function">
    <text evidence="9">Involved in protein export. Participates in an early event of protein translocation.</text>
</comment>
<comment type="subcellular location">
    <subcellularLocation>
        <location evidence="9">Cell membrane</location>
        <topology evidence="9">Multi-pass membrane protein</topology>
    </subcellularLocation>
    <subcellularLocation>
        <location evidence="1">Membrane</location>
        <topology evidence="1">Multi-pass membrane protein</topology>
    </subcellularLocation>
</comment>
<evidence type="ECO:0000256" key="4">
    <source>
        <dbReference type="ARBA" id="ARBA00022692"/>
    </source>
</evidence>
<sequence length="71" mass="7699">MQVIMPISQIIISVLLIFAVLLQQRGTGLGGIFGGEGSNYHTKRGFEKTLFISTIVLAVLFFAATFIALLI</sequence>
<gene>
    <name evidence="10" type="ORF">A2909_01520</name>
</gene>
<dbReference type="GO" id="GO:0015450">
    <property type="term" value="F:protein-transporting ATPase activity"/>
    <property type="evidence" value="ECO:0007669"/>
    <property type="project" value="UniProtKB-UniRule"/>
</dbReference>
<dbReference type="AlphaFoldDB" id="A0A1G2LTQ5"/>
<proteinExistence type="inferred from homology"/>
<evidence type="ECO:0000256" key="9">
    <source>
        <dbReference type="RuleBase" id="RU365087"/>
    </source>
</evidence>
<keyword evidence="7 9" id="KW-0811">Translocation</keyword>
<protein>
    <recommendedName>
        <fullName evidence="9">Protein-export membrane protein SecG</fullName>
    </recommendedName>
</protein>
<keyword evidence="8 9" id="KW-0472">Membrane</keyword>
<comment type="caution">
    <text evidence="10">The sequence shown here is derived from an EMBL/GenBank/DDBJ whole genome shotgun (WGS) entry which is preliminary data.</text>
</comment>
<evidence type="ECO:0000313" key="11">
    <source>
        <dbReference type="Proteomes" id="UP000178302"/>
    </source>
</evidence>
<dbReference type="Pfam" id="PF03840">
    <property type="entry name" value="SecG"/>
    <property type="match status" value="1"/>
</dbReference>
<dbReference type="InterPro" id="IPR004692">
    <property type="entry name" value="SecG"/>
</dbReference>
<comment type="caution">
    <text evidence="9">Lacks conserved residue(s) required for the propagation of feature annotation.</text>
</comment>
<dbReference type="Proteomes" id="UP000178302">
    <property type="component" value="Unassembled WGS sequence"/>
</dbReference>
<evidence type="ECO:0000256" key="2">
    <source>
        <dbReference type="ARBA" id="ARBA00008445"/>
    </source>
</evidence>